<evidence type="ECO:0000313" key="2">
    <source>
        <dbReference type="EMBL" id="QCI78799.1"/>
    </source>
</evidence>
<gene>
    <name evidence="2" type="ORF">E6W36_01730</name>
</gene>
<name>A0A4D7BT88_9SPHN</name>
<organism evidence="2 3">
    <name type="scientific">Hankyongella ginsenosidimutans</name>
    <dbReference type="NCBI Taxonomy" id="1763828"/>
    <lineage>
        <taxon>Bacteria</taxon>
        <taxon>Pseudomonadati</taxon>
        <taxon>Pseudomonadota</taxon>
        <taxon>Alphaproteobacteria</taxon>
        <taxon>Sphingomonadales</taxon>
        <taxon>Sphingomonadaceae</taxon>
        <taxon>Hankyongella</taxon>
    </lineage>
</organism>
<dbReference type="RefSeq" id="WP_246048425.1">
    <property type="nucleotide sequence ID" value="NZ_CP039704.1"/>
</dbReference>
<accession>A0A4D7BT88</accession>
<sequence>MPFRVVDHQNVQAVPGDILLVRDNWNDWFVWITQFYAIVVRQDGSRVDVGSVKIARAGMTEQDGRSNPPAQFETLGDDWFSIGQTENYYETLDSFGPEYRDWYLTALKDCAYDLDRLAQRQGEEVLYRSLLRDIDTERVRNRFHRLATGNAALTPFAFKYLFPLDPLSADPPPELRFRVTPGSHPPSNVHVLIGRNGVGKTRCFDLLSRTFLGLNARDGSTPGRSPLWNPTPSGSKITDTASPAL</sequence>
<proteinExistence type="predicted"/>
<dbReference type="KEGG" id="hgn:E6W36_01730"/>
<evidence type="ECO:0000313" key="3">
    <source>
        <dbReference type="Proteomes" id="UP000298714"/>
    </source>
</evidence>
<dbReference type="EMBL" id="CP039704">
    <property type="protein sequence ID" value="QCI78799.1"/>
    <property type="molecule type" value="Genomic_DNA"/>
</dbReference>
<feature type="region of interest" description="Disordered" evidence="1">
    <location>
        <begin position="219"/>
        <end position="245"/>
    </location>
</feature>
<dbReference type="Proteomes" id="UP000298714">
    <property type="component" value="Chromosome"/>
</dbReference>
<keyword evidence="3" id="KW-1185">Reference proteome</keyword>
<reference evidence="3" key="1">
    <citation type="submission" date="2019-04" db="EMBL/GenBank/DDBJ databases">
        <title>Complete genome sequence of Sphingomonas sp. W1-2-3.</title>
        <authorList>
            <person name="Im W.T."/>
        </authorList>
    </citation>
    <scope>NUCLEOTIDE SEQUENCE [LARGE SCALE GENOMIC DNA]</scope>
    <source>
        <strain evidence="3">W1-2-3</strain>
    </source>
</reference>
<evidence type="ECO:0000256" key="1">
    <source>
        <dbReference type="SAM" id="MobiDB-lite"/>
    </source>
</evidence>
<feature type="compositionally biased region" description="Polar residues" evidence="1">
    <location>
        <begin position="228"/>
        <end position="245"/>
    </location>
</feature>
<protein>
    <submittedName>
        <fullName evidence="2">Uncharacterized protein</fullName>
    </submittedName>
</protein>
<dbReference type="AlphaFoldDB" id="A0A4D7BT88"/>